<evidence type="ECO:0000313" key="6">
    <source>
        <dbReference type="Proteomes" id="UP000002281"/>
    </source>
</evidence>
<evidence type="ECO:0000313" key="5">
    <source>
        <dbReference type="Ensembl" id="ENSECAP00000013454.3"/>
    </source>
</evidence>
<feature type="region of interest" description="Disordered" evidence="2">
    <location>
        <begin position="186"/>
        <end position="210"/>
    </location>
</feature>
<dbReference type="InterPro" id="IPR038847">
    <property type="entry name" value="Granulysin-like"/>
</dbReference>
<gene>
    <name evidence="7" type="primary">GNLY</name>
</gene>
<dbReference type="HOGENOM" id="CLU_141709_0_0_1"/>
<organism evidence="5 6">
    <name type="scientific">Equus caballus</name>
    <name type="common">Horse</name>
    <dbReference type="NCBI Taxonomy" id="9796"/>
    <lineage>
        <taxon>Eukaryota</taxon>
        <taxon>Metazoa</taxon>
        <taxon>Chordata</taxon>
        <taxon>Craniata</taxon>
        <taxon>Vertebrata</taxon>
        <taxon>Euteleostomi</taxon>
        <taxon>Mammalia</taxon>
        <taxon>Eutheria</taxon>
        <taxon>Laurasiatheria</taxon>
        <taxon>Perissodactyla</taxon>
        <taxon>Equidae</taxon>
        <taxon>Equus</taxon>
    </lineage>
</organism>
<sequence>MLKAHLLLLAPLLSPSLTFSGLNPESYDLATAHLSDGEQFCQGLTQEDLQGDLLTERERQGIACWSCRKILQKLEDLVGEQPNEATINEAASRVCRNLGLLRGACKKIMRTCLRLISRDILAGKKPQEVCVDIKLCKHKAGDFLICGGGIIICISEGGMRIDGDHYVKSLTARKCLLTGIFKRRQSPEQAPTPQLSIGPWGWEQRPQPSP</sequence>
<dbReference type="InterPro" id="IPR011001">
    <property type="entry name" value="Saposin-like"/>
</dbReference>
<feature type="domain" description="Saposin B-type" evidence="4">
    <location>
        <begin position="60"/>
        <end position="140"/>
    </location>
</feature>
<dbReference type="AlphaFoldDB" id="F6VY56"/>
<dbReference type="Pfam" id="PF03489">
    <property type="entry name" value="SapB_2"/>
    <property type="match status" value="1"/>
</dbReference>
<dbReference type="Proteomes" id="UP000002281">
    <property type="component" value="Chromosome 15"/>
</dbReference>
<protein>
    <submittedName>
        <fullName evidence="5">Granulysin</fullName>
    </submittedName>
</protein>
<dbReference type="Ensembl" id="ENSECAT00000016649.4">
    <property type="protein sequence ID" value="ENSECAP00000013454.3"/>
    <property type="gene ID" value="ENSECAG00000015819.4"/>
</dbReference>
<keyword evidence="1" id="KW-1015">Disulfide bond</keyword>
<evidence type="ECO:0000256" key="1">
    <source>
        <dbReference type="ARBA" id="ARBA00023157"/>
    </source>
</evidence>
<dbReference type="VGNC" id="VGNC:49458">
    <property type="gene designation" value="GNLY"/>
</dbReference>
<evidence type="ECO:0000256" key="2">
    <source>
        <dbReference type="SAM" id="MobiDB-lite"/>
    </source>
</evidence>
<dbReference type="Bgee" id="ENSECAG00000015819">
    <property type="expression patterns" value="Expressed in leukocyte and 14 other cell types or tissues"/>
</dbReference>
<dbReference type="GO" id="GO:0042742">
    <property type="term" value="P:defense response to bacterium"/>
    <property type="evidence" value="ECO:0000318"/>
    <property type="project" value="GO_Central"/>
</dbReference>
<evidence type="ECO:0000256" key="3">
    <source>
        <dbReference type="SAM" id="SignalP"/>
    </source>
</evidence>
<dbReference type="GO" id="GO:0061844">
    <property type="term" value="P:antimicrobial humoral immune response mediated by antimicrobial peptide"/>
    <property type="evidence" value="ECO:0000318"/>
    <property type="project" value="GO_Central"/>
</dbReference>
<dbReference type="Gene3D" id="1.10.225.10">
    <property type="entry name" value="Saposin-like"/>
    <property type="match status" value="1"/>
</dbReference>
<name>F6VY56_HORSE</name>
<keyword evidence="6" id="KW-1185">Reference proteome</keyword>
<reference evidence="5" key="2">
    <citation type="submission" date="2025-08" db="UniProtKB">
        <authorList>
            <consortium name="Ensembl"/>
        </authorList>
    </citation>
    <scope>IDENTIFICATION</scope>
    <source>
        <strain evidence="5">Thoroughbred</strain>
    </source>
</reference>
<dbReference type="GO" id="GO:0031640">
    <property type="term" value="P:killing of cells of another organism"/>
    <property type="evidence" value="ECO:0000318"/>
    <property type="project" value="GO_Central"/>
</dbReference>
<accession>F6VY56</accession>
<dbReference type="InterPro" id="IPR008138">
    <property type="entry name" value="SapB_2"/>
</dbReference>
<dbReference type="SUPFAM" id="SSF47862">
    <property type="entry name" value="Saposin"/>
    <property type="match status" value="1"/>
</dbReference>
<evidence type="ECO:0000313" key="7">
    <source>
        <dbReference type="VGNC" id="VGNC:49458"/>
    </source>
</evidence>
<dbReference type="PANTHER" id="PTHR15541">
    <property type="entry name" value="GRANULYSIN RELATED"/>
    <property type="match status" value="1"/>
</dbReference>
<dbReference type="PROSITE" id="PS50015">
    <property type="entry name" value="SAP_B"/>
    <property type="match status" value="1"/>
</dbReference>
<feature type="chain" id="PRO_5045742455" evidence="3">
    <location>
        <begin position="21"/>
        <end position="210"/>
    </location>
</feature>
<reference evidence="5" key="3">
    <citation type="submission" date="2025-09" db="UniProtKB">
        <authorList>
            <consortium name="Ensembl"/>
        </authorList>
    </citation>
    <scope>IDENTIFICATION</scope>
    <source>
        <strain evidence="5">Thoroughbred</strain>
    </source>
</reference>
<feature type="signal peptide" evidence="3">
    <location>
        <begin position="1"/>
        <end position="20"/>
    </location>
</feature>
<dbReference type="GeneTree" id="ENSGT00390000002975"/>
<reference evidence="5 6" key="1">
    <citation type="journal article" date="2009" name="Science">
        <title>Genome sequence, comparative analysis, and population genetics of the domestic horse.</title>
        <authorList>
            <consortium name="Broad Institute Genome Sequencing Platform"/>
            <consortium name="Broad Institute Whole Genome Assembly Team"/>
            <person name="Wade C.M."/>
            <person name="Giulotto E."/>
            <person name="Sigurdsson S."/>
            <person name="Zoli M."/>
            <person name="Gnerre S."/>
            <person name="Imsland F."/>
            <person name="Lear T.L."/>
            <person name="Adelson D.L."/>
            <person name="Bailey E."/>
            <person name="Bellone R.R."/>
            <person name="Bloecker H."/>
            <person name="Distl O."/>
            <person name="Edgar R.C."/>
            <person name="Garber M."/>
            <person name="Leeb T."/>
            <person name="Mauceli E."/>
            <person name="MacLeod J.N."/>
            <person name="Penedo M.C.T."/>
            <person name="Raison J.M."/>
            <person name="Sharpe T."/>
            <person name="Vogel J."/>
            <person name="Andersson L."/>
            <person name="Antczak D.F."/>
            <person name="Biagi T."/>
            <person name="Binns M.M."/>
            <person name="Chowdhary B.P."/>
            <person name="Coleman S.J."/>
            <person name="Della Valle G."/>
            <person name="Fryc S."/>
            <person name="Guerin G."/>
            <person name="Hasegawa T."/>
            <person name="Hill E.W."/>
            <person name="Jurka J."/>
            <person name="Kiialainen A."/>
            <person name="Lindgren G."/>
            <person name="Liu J."/>
            <person name="Magnani E."/>
            <person name="Mickelson J.R."/>
            <person name="Murray J."/>
            <person name="Nergadze S.G."/>
            <person name="Onofrio R."/>
            <person name="Pedroni S."/>
            <person name="Piras M.F."/>
            <person name="Raudsepp T."/>
            <person name="Rocchi M."/>
            <person name="Roeed K.H."/>
            <person name="Ryder O.A."/>
            <person name="Searle S."/>
            <person name="Skow L."/>
            <person name="Swinburne J.E."/>
            <person name="Syvaenen A.C."/>
            <person name="Tozaki T."/>
            <person name="Valberg S.J."/>
            <person name="Vaudin M."/>
            <person name="White J.R."/>
            <person name="Zody M.C."/>
            <person name="Lander E.S."/>
            <person name="Lindblad-Toh K."/>
        </authorList>
    </citation>
    <scope>NUCLEOTIDE SEQUENCE [LARGE SCALE GENOMIC DNA]</scope>
    <source>
        <strain evidence="5 6">Thoroughbred</strain>
    </source>
</reference>
<dbReference type="InterPro" id="IPR008139">
    <property type="entry name" value="SaposinB_dom"/>
</dbReference>
<dbReference type="PANTHER" id="PTHR15541:SF2">
    <property type="entry name" value="GRANULYSIN"/>
    <property type="match status" value="1"/>
</dbReference>
<proteinExistence type="predicted"/>
<evidence type="ECO:0000259" key="4">
    <source>
        <dbReference type="PROSITE" id="PS50015"/>
    </source>
</evidence>
<dbReference type="SMART" id="SM00741">
    <property type="entry name" value="SapB"/>
    <property type="match status" value="1"/>
</dbReference>
<keyword evidence="3" id="KW-0732">Signal</keyword>